<keyword evidence="1" id="KW-0472">Membrane</keyword>
<sequence length="214" mass="22694">MIESRGLLITWPGGVTLRYPDLQLGPGQTLLLRGPSGSGKSTWLALMAGLLTPTQGMLVVNGAQPGQLTQAARDAWRSRTIGFLPQGARLSPALSVADNLRLAAFASGHAPEPAHQQALIKRLGLLPLLRHRTHQLSGGQALRVALARALLLRPAILLADEPTASLDDDHAQAAMQLLREQAERHGTTLIVATHDQRAVAALPDARHLHLGAAA</sequence>
<protein>
    <submittedName>
        <fullName evidence="5">Putative ABC transport system ATP-binding protein</fullName>
    </submittedName>
</protein>
<dbReference type="GO" id="GO:0022857">
    <property type="term" value="F:transmembrane transporter activity"/>
    <property type="evidence" value="ECO:0007669"/>
    <property type="project" value="TreeGrafter"/>
</dbReference>
<organism evidence="5 6">
    <name type="scientific">Tepidicella xavieri</name>
    <dbReference type="NCBI Taxonomy" id="360241"/>
    <lineage>
        <taxon>Bacteria</taxon>
        <taxon>Pseudomonadati</taxon>
        <taxon>Pseudomonadota</taxon>
        <taxon>Betaproteobacteria</taxon>
        <taxon>Burkholderiales</taxon>
        <taxon>Tepidicella</taxon>
    </lineage>
</organism>
<name>A0A4V3D6G1_9BURK</name>
<dbReference type="RefSeq" id="WP_133596560.1">
    <property type="nucleotide sequence ID" value="NZ_SNYL01000005.1"/>
</dbReference>
<dbReference type="PROSITE" id="PS50893">
    <property type="entry name" value="ABC_TRANSPORTER_2"/>
    <property type="match status" value="1"/>
</dbReference>
<feature type="domain" description="ABC transporter" evidence="4">
    <location>
        <begin position="2"/>
        <end position="214"/>
    </location>
</feature>
<dbReference type="GO" id="GO:0016887">
    <property type="term" value="F:ATP hydrolysis activity"/>
    <property type="evidence" value="ECO:0007669"/>
    <property type="project" value="InterPro"/>
</dbReference>
<dbReference type="InterPro" id="IPR027417">
    <property type="entry name" value="P-loop_NTPase"/>
</dbReference>
<dbReference type="InterPro" id="IPR003439">
    <property type="entry name" value="ABC_transporter-like_ATP-bd"/>
</dbReference>
<dbReference type="EMBL" id="SNYL01000005">
    <property type="protein sequence ID" value="TDQ43747.1"/>
    <property type="molecule type" value="Genomic_DNA"/>
</dbReference>
<evidence type="ECO:0000313" key="6">
    <source>
        <dbReference type="Proteomes" id="UP000295510"/>
    </source>
</evidence>
<accession>A0A4V3D6G1</accession>
<gene>
    <name evidence="5" type="ORF">DFR43_10597</name>
</gene>
<keyword evidence="3 5" id="KW-0067">ATP-binding</keyword>
<dbReference type="OrthoDB" id="8905165at2"/>
<reference evidence="5 6" key="1">
    <citation type="submission" date="2019-03" db="EMBL/GenBank/DDBJ databases">
        <title>Genomic Encyclopedia of Type Strains, Phase IV (KMG-IV): sequencing the most valuable type-strain genomes for metagenomic binning, comparative biology and taxonomic classification.</title>
        <authorList>
            <person name="Goeker M."/>
        </authorList>
    </citation>
    <scope>NUCLEOTIDE SEQUENCE [LARGE SCALE GENOMIC DNA]</scope>
    <source>
        <strain evidence="5 6">DSM 19605</strain>
    </source>
</reference>
<keyword evidence="6" id="KW-1185">Reference proteome</keyword>
<keyword evidence="2" id="KW-0547">Nucleotide-binding</keyword>
<evidence type="ECO:0000259" key="4">
    <source>
        <dbReference type="PROSITE" id="PS50893"/>
    </source>
</evidence>
<dbReference type="GO" id="GO:0005524">
    <property type="term" value="F:ATP binding"/>
    <property type="evidence" value="ECO:0007669"/>
    <property type="project" value="UniProtKB-KW"/>
</dbReference>
<dbReference type="SMART" id="SM00382">
    <property type="entry name" value="AAA"/>
    <property type="match status" value="1"/>
</dbReference>
<proteinExistence type="predicted"/>
<evidence type="ECO:0000256" key="1">
    <source>
        <dbReference type="ARBA" id="ARBA00022475"/>
    </source>
</evidence>
<evidence type="ECO:0000256" key="3">
    <source>
        <dbReference type="ARBA" id="ARBA00022840"/>
    </source>
</evidence>
<dbReference type="Gene3D" id="3.40.50.300">
    <property type="entry name" value="P-loop containing nucleotide triphosphate hydrolases"/>
    <property type="match status" value="1"/>
</dbReference>
<keyword evidence="1" id="KW-1003">Cell membrane</keyword>
<dbReference type="SUPFAM" id="SSF52540">
    <property type="entry name" value="P-loop containing nucleoside triphosphate hydrolases"/>
    <property type="match status" value="1"/>
</dbReference>
<dbReference type="Pfam" id="PF00005">
    <property type="entry name" value="ABC_tran"/>
    <property type="match status" value="1"/>
</dbReference>
<dbReference type="GO" id="GO:0005886">
    <property type="term" value="C:plasma membrane"/>
    <property type="evidence" value="ECO:0007669"/>
    <property type="project" value="TreeGrafter"/>
</dbReference>
<dbReference type="AlphaFoldDB" id="A0A4V3D6G1"/>
<evidence type="ECO:0000256" key="2">
    <source>
        <dbReference type="ARBA" id="ARBA00022741"/>
    </source>
</evidence>
<dbReference type="PANTHER" id="PTHR24220:SF611">
    <property type="entry name" value="ATP-BINDING COMPONENT OF ABC TRANSPORTER-RELATED"/>
    <property type="match status" value="1"/>
</dbReference>
<evidence type="ECO:0000313" key="5">
    <source>
        <dbReference type="EMBL" id="TDQ43747.1"/>
    </source>
</evidence>
<dbReference type="InterPro" id="IPR003593">
    <property type="entry name" value="AAA+_ATPase"/>
</dbReference>
<dbReference type="PANTHER" id="PTHR24220">
    <property type="entry name" value="IMPORT ATP-BINDING PROTEIN"/>
    <property type="match status" value="1"/>
</dbReference>
<dbReference type="Proteomes" id="UP000295510">
    <property type="component" value="Unassembled WGS sequence"/>
</dbReference>
<comment type="caution">
    <text evidence="5">The sequence shown here is derived from an EMBL/GenBank/DDBJ whole genome shotgun (WGS) entry which is preliminary data.</text>
</comment>
<dbReference type="InterPro" id="IPR015854">
    <property type="entry name" value="ABC_transpr_LolD-like"/>
</dbReference>